<dbReference type="KEGG" id="pfy:PFICI_14413"/>
<name>W3WJY8_PESFW</name>
<dbReference type="PROSITE" id="PS50800">
    <property type="entry name" value="SAP"/>
    <property type="match status" value="1"/>
</dbReference>
<evidence type="ECO:0000256" key="1">
    <source>
        <dbReference type="SAM" id="MobiDB-lite"/>
    </source>
</evidence>
<organism evidence="3 4">
    <name type="scientific">Pestalotiopsis fici (strain W106-1 / CGMCC3.15140)</name>
    <dbReference type="NCBI Taxonomy" id="1229662"/>
    <lineage>
        <taxon>Eukaryota</taxon>
        <taxon>Fungi</taxon>
        <taxon>Dikarya</taxon>
        <taxon>Ascomycota</taxon>
        <taxon>Pezizomycotina</taxon>
        <taxon>Sordariomycetes</taxon>
        <taxon>Xylariomycetidae</taxon>
        <taxon>Amphisphaeriales</taxon>
        <taxon>Sporocadaceae</taxon>
        <taxon>Pestalotiopsis</taxon>
    </lineage>
</organism>
<feature type="compositionally biased region" description="Polar residues" evidence="1">
    <location>
        <begin position="32"/>
        <end position="48"/>
    </location>
</feature>
<feature type="compositionally biased region" description="Acidic residues" evidence="1">
    <location>
        <begin position="194"/>
        <end position="207"/>
    </location>
</feature>
<dbReference type="OrthoDB" id="4776103at2759"/>
<dbReference type="EMBL" id="KI912121">
    <property type="protein sequence ID" value="ETS73467.1"/>
    <property type="molecule type" value="Genomic_DNA"/>
</dbReference>
<dbReference type="RefSeq" id="XP_007841185.1">
    <property type="nucleotide sequence ID" value="XM_007842994.1"/>
</dbReference>
<sequence>MIIPHSPNGSSDGVYEEKNKTIDSRKQDTENAKPQSNKVPGNGNFSKATRNRVKGRNQLPKDELVEFDRIKISELKEELKKRGYKVGSMTKVQLWNRIKGREAEPGLNAKSVKTRQSKPATKKVPGNGNFARSSQKRAADRDTIPAHDLEEFDHTKVADLRKLLQSAGLSASGRKIDLWLRWKDADAPTTEDGSVTDEWDAQMESDEDRPWLKDLDESIHEKVTEARNVLLTKKEQEAKAQEQEDESLTEDDDKAKEPRRGKAVVKTKGKRFNSTQPQRTQKRSRVQSRDDREGGNASIKPTCFYIDKRFLDMSVAQISQAIPRIMDGAASPQDANISLRHYLVEHYNHRRGIAQLQADGNVFLGNLNESSIPHNVLRRGFAQESFVHVLDYTPEIFVLWEQEVDAGNNDLWRNRWNHPRLSGFTCSLLNGRSFIDAVKQYPKFGLLIMDGIMDGRLKIQGTKDMYELQEVLNAWVTELEMAL</sequence>
<feature type="compositionally biased region" description="Basic residues" evidence="1">
    <location>
        <begin position="261"/>
        <end position="271"/>
    </location>
</feature>
<feature type="region of interest" description="Disordered" evidence="1">
    <location>
        <begin position="104"/>
        <end position="142"/>
    </location>
</feature>
<reference evidence="4" key="1">
    <citation type="journal article" date="2015" name="BMC Genomics">
        <title>Genomic and transcriptomic analysis of the endophytic fungus Pestalotiopsis fici reveals its lifestyle and high potential for synthesis of natural products.</title>
        <authorList>
            <person name="Wang X."/>
            <person name="Zhang X."/>
            <person name="Liu L."/>
            <person name="Xiang M."/>
            <person name="Wang W."/>
            <person name="Sun X."/>
            <person name="Che Y."/>
            <person name="Guo L."/>
            <person name="Liu G."/>
            <person name="Guo L."/>
            <person name="Wang C."/>
            <person name="Yin W.B."/>
            <person name="Stadler M."/>
            <person name="Zhang X."/>
            <person name="Liu X."/>
        </authorList>
    </citation>
    <scope>NUCLEOTIDE SEQUENCE [LARGE SCALE GENOMIC DNA]</scope>
    <source>
        <strain evidence="4">W106-1 / CGMCC3.15140</strain>
    </source>
</reference>
<dbReference type="GeneID" id="19279426"/>
<accession>W3WJY8</accession>
<evidence type="ECO:0000259" key="2">
    <source>
        <dbReference type="PROSITE" id="PS50800"/>
    </source>
</evidence>
<dbReference type="InterPro" id="IPR036361">
    <property type="entry name" value="SAP_dom_sf"/>
</dbReference>
<evidence type="ECO:0000313" key="4">
    <source>
        <dbReference type="Proteomes" id="UP000030651"/>
    </source>
</evidence>
<dbReference type="AlphaFoldDB" id="W3WJY8"/>
<feature type="region of interest" description="Disordered" evidence="1">
    <location>
        <begin position="187"/>
        <end position="213"/>
    </location>
</feature>
<protein>
    <recommendedName>
        <fullName evidence="2">SAP domain-containing protein</fullName>
    </recommendedName>
</protein>
<dbReference type="Proteomes" id="UP000030651">
    <property type="component" value="Unassembled WGS sequence"/>
</dbReference>
<dbReference type="Gene3D" id="1.10.720.30">
    <property type="entry name" value="SAP domain"/>
    <property type="match status" value="2"/>
</dbReference>
<dbReference type="InterPro" id="IPR003034">
    <property type="entry name" value="SAP_dom"/>
</dbReference>
<dbReference type="InParanoid" id="W3WJY8"/>
<proteinExistence type="predicted"/>
<feature type="domain" description="SAP" evidence="2">
    <location>
        <begin position="152"/>
        <end position="186"/>
    </location>
</feature>
<feature type="compositionally biased region" description="Basic and acidic residues" evidence="1">
    <location>
        <begin position="15"/>
        <end position="31"/>
    </location>
</feature>
<evidence type="ECO:0000313" key="3">
    <source>
        <dbReference type="EMBL" id="ETS73467.1"/>
    </source>
</evidence>
<dbReference type="HOGENOM" id="CLU_565122_0_0_1"/>
<feature type="compositionally biased region" description="Acidic residues" evidence="1">
    <location>
        <begin position="243"/>
        <end position="252"/>
    </location>
</feature>
<gene>
    <name evidence="3" type="ORF">PFICI_14413</name>
</gene>
<keyword evidence="4" id="KW-1185">Reference proteome</keyword>
<feature type="region of interest" description="Disordered" evidence="1">
    <location>
        <begin position="233"/>
        <end position="297"/>
    </location>
</feature>
<feature type="region of interest" description="Disordered" evidence="1">
    <location>
        <begin position="1"/>
        <end position="58"/>
    </location>
</feature>
<feature type="compositionally biased region" description="Basic and acidic residues" evidence="1">
    <location>
        <begin position="233"/>
        <end position="242"/>
    </location>
</feature>